<dbReference type="Proteomes" id="UP000649617">
    <property type="component" value="Unassembled WGS sequence"/>
</dbReference>
<protein>
    <submittedName>
        <fullName evidence="1">Uncharacterized protein</fullName>
    </submittedName>
</protein>
<dbReference type="AlphaFoldDB" id="A0A812SYZ2"/>
<dbReference type="SUPFAM" id="SSF82199">
    <property type="entry name" value="SET domain"/>
    <property type="match status" value="1"/>
</dbReference>
<evidence type="ECO:0000313" key="2">
    <source>
        <dbReference type="Proteomes" id="UP000649617"/>
    </source>
</evidence>
<organism evidence="1 2">
    <name type="scientific">Symbiodinium pilosum</name>
    <name type="common">Dinoflagellate</name>
    <dbReference type="NCBI Taxonomy" id="2952"/>
    <lineage>
        <taxon>Eukaryota</taxon>
        <taxon>Sar</taxon>
        <taxon>Alveolata</taxon>
        <taxon>Dinophyceae</taxon>
        <taxon>Suessiales</taxon>
        <taxon>Symbiodiniaceae</taxon>
        <taxon>Symbiodinium</taxon>
    </lineage>
</organism>
<reference evidence="1" key="1">
    <citation type="submission" date="2021-02" db="EMBL/GenBank/DDBJ databases">
        <authorList>
            <person name="Dougan E. K."/>
            <person name="Rhodes N."/>
            <person name="Thang M."/>
            <person name="Chan C."/>
        </authorList>
    </citation>
    <scope>NUCLEOTIDE SEQUENCE</scope>
</reference>
<dbReference type="InterPro" id="IPR046341">
    <property type="entry name" value="SET_dom_sf"/>
</dbReference>
<comment type="caution">
    <text evidence="1">The sequence shown here is derived from an EMBL/GenBank/DDBJ whole genome shotgun (WGS) entry which is preliminary data.</text>
</comment>
<sequence length="86" mass="9425">MRPSDETTAWSKARIERRATVRQTKQKGRCLFTNEACEPGQVVFVEKPLLVALPAVAPKLWECLQKLHGASALAGGMCRAVMTDVA</sequence>
<name>A0A812SYZ2_SYMPI</name>
<accession>A0A812SYZ2</accession>
<proteinExistence type="predicted"/>
<evidence type="ECO:0000313" key="1">
    <source>
        <dbReference type="EMBL" id="CAE7505583.1"/>
    </source>
</evidence>
<dbReference type="EMBL" id="CAJNIZ010028113">
    <property type="protein sequence ID" value="CAE7505583.1"/>
    <property type="molecule type" value="Genomic_DNA"/>
</dbReference>
<keyword evidence="2" id="KW-1185">Reference proteome</keyword>
<gene>
    <name evidence="1" type="ORF">SPIL2461_LOCUS13107</name>
</gene>